<evidence type="ECO:0000256" key="1">
    <source>
        <dbReference type="ARBA" id="ARBA00022803"/>
    </source>
</evidence>
<dbReference type="PANTHER" id="PTHR46423">
    <property type="entry name" value="RNA POLYMERASE II-ASSOCIATED PROTEIN 3"/>
    <property type="match status" value="1"/>
</dbReference>
<dbReference type="PANTHER" id="PTHR46423:SF1">
    <property type="entry name" value="RNA POLYMERASE II-ASSOCIATED PROTEIN 3"/>
    <property type="match status" value="1"/>
</dbReference>
<reference evidence="4" key="1">
    <citation type="submission" date="2016-06" db="UniProtKB">
        <authorList>
            <consortium name="WormBaseParasite"/>
        </authorList>
    </citation>
    <scope>IDENTIFICATION</scope>
</reference>
<dbReference type="OrthoDB" id="10038545at2759"/>
<dbReference type="Pfam" id="PF13414">
    <property type="entry name" value="TPR_11"/>
    <property type="match status" value="1"/>
</dbReference>
<keyword evidence="1" id="KW-0802">TPR repeat</keyword>
<organism evidence="4">
    <name type="scientific">Schistocephalus solidus</name>
    <name type="common">Tapeworm</name>
    <dbReference type="NCBI Taxonomy" id="70667"/>
    <lineage>
        <taxon>Eukaryota</taxon>
        <taxon>Metazoa</taxon>
        <taxon>Spiralia</taxon>
        <taxon>Lophotrochozoa</taxon>
        <taxon>Platyhelminthes</taxon>
        <taxon>Cestoda</taxon>
        <taxon>Eucestoda</taxon>
        <taxon>Diphyllobothriidea</taxon>
        <taxon>Diphyllobothriidae</taxon>
        <taxon>Schistocephalus</taxon>
    </lineage>
</organism>
<dbReference type="STRING" id="70667.A0A183TKT1"/>
<proteinExistence type="predicted"/>
<name>A0A183TKT1_SCHSO</name>
<dbReference type="WBParaSite" id="SSLN_0001772801-mRNA-1">
    <property type="protein sequence ID" value="SSLN_0001772801-mRNA-1"/>
    <property type="gene ID" value="SSLN_0001772801"/>
</dbReference>
<evidence type="ECO:0000313" key="2">
    <source>
        <dbReference type="EMBL" id="VDM03465.1"/>
    </source>
</evidence>
<evidence type="ECO:0000313" key="3">
    <source>
        <dbReference type="Proteomes" id="UP000275846"/>
    </source>
</evidence>
<accession>A0A183TKT1</accession>
<dbReference type="GO" id="GO:0101031">
    <property type="term" value="C:protein folding chaperone complex"/>
    <property type="evidence" value="ECO:0007669"/>
    <property type="project" value="TreeGrafter"/>
</dbReference>
<dbReference type="SUPFAM" id="SSF48452">
    <property type="entry name" value="TPR-like"/>
    <property type="match status" value="1"/>
</dbReference>
<dbReference type="Gene3D" id="1.25.40.10">
    <property type="entry name" value="Tetratricopeptide repeat domain"/>
    <property type="match status" value="1"/>
</dbReference>
<dbReference type="InterPro" id="IPR051966">
    <property type="entry name" value="RPAP3"/>
</dbReference>
<dbReference type="InterPro" id="IPR019734">
    <property type="entry name" value="TPR_rpt"/>
</dbReference>
<protein>
    <submittedName>
        <fullName evidence="4">TPR_REGION domain-containing protein</fullName>
    </submittedName>
</protein>
<evidence type="ECO:0000313" key="4">
    <source>
        <dbReference type="WBParaSite" id="SSLN_0001772801-mRNA-1"/>
    </source>
</evidence>
<reference evidence="2 3" key="2">
    <citation type="submission" date="2018-11" db="EMBL/GenBank/DDBJ databases">
        <authorList>
            <consortium name="Pathogen Informatics"/>
        </authorList>
    </citation>
    <scope>NUCLEOTIDE SEQUENCE [LARGE SCALE GENOMIC DNA]</scope>
    <source>
        <strain evidence="2 3">NST_G2</strain>
    </source>
</reference>
<gene>
    <name evidence="2" type="ORF">SSLN_LOCUS17079</name>
</gene>
<dbReference type="AlphaFoldDB" id="A0A183TKT1"/>
<dbReference type="SMART" id="SM00028">
    <property type="entry name" value="TPR"/>
    <property type="match status" value="2"/>
</dbReference>
<dbReference type="Proteomes" id="UP000275846">
    <property type="component" value="Unassembled WGS sequence"/>
</dbReference>
<keyword evidence="3" id="KW-1185">Reference proteome</keyword>
<dbReference type="EMBL" id="UYSU01041940">
    <property type="protein sequence ID" value="VDM03465.1"/>
    <property type="molecule type" value="Genomic_DNA"/>
</dbReference>
<sequence length="218" mass="24111">MACASEDFEGGGLNDVPQLTPSCLHAGFIIWSMHVLQFLGYLVAEIKTVSRQDIVQQLPAPRLRMHPRGLLPRRKTEEGVGQQETVFRTGLRKKKAVIVAATETMGTQHSLPDSVICPNAGVEVAKNNQLIRLRQEGVRALVEFEGRFDDAIEHYTTALRLAPENPLLYTNRALALIKACRFASAESDCSTALALDPRHVKALYRPLTNIKSIQTALI</sequence>
<dbReference type="InterPro" id="IPR011990">
    <property type="entry name" value="TPR-like_helical_dom_sf"/>
</dbReference>